<evidence type="ECO:0000256" key="5">
    <source>
        <dbReference type="SAM" id="Phobius"/>
    </source>
</evidence>
<dbReference type="InterPro" id="IPR016186">
    <property type="entry name" value="C-type_lectin-like/link_sf"/>
</dbReference>
<evidence type="ECO:0000259" key="6">
    <source>
        <dbReference type="PROSITE" id="PS50041"/>
    </source>
</evidence>
<dbReference type="GO" id="GO:0030246">
    <property type="term" value="F:carbohydrate binding"/>
    <property type="evidence" value="ECO:0007669"/>
    <property type="project" value="UniProtKB-KW"/>
</dbReference>
<keyword evidence="2" id="KW-0106">Calcium</keyword>
<comment type="caution">
    <text evidence="7">The sequence shown here is derived from an EMBL/GenBank/DDBJ whole genome shotgun (WGS) entry which is preliminary data.</text>
</comment>
<dbReference type="Pfam" id="PF00059">
    <property type="entry name" value="Lectin_C"/>
    <property type="match status" value="1"/>
</dbReference>
<accession>A0AA47MVU0</accession>
<keyword evidence="5" id="KW-1133">Transmembrane helix</keyword>
<evidence type="ECO:0000256" key="3">
    <source>
        <dbReference type="ARBA" id="ARBA00023119"/>
    </source>
</evidence>
<evidence type="ECO:0000256" key="2">
    <source>
        <dbReference type="ARBA" id="ARBA00022837"/>
    </source>
</evidence>
<keyword evidence="3" id="KW-0176">Collagen</keyword>
<proteinExistence type="predicted"/>
<feature type="region of interest" description="Disordered" evidence="4">
    <location>
        <begin position="100"/>
        <end position="201"/>
    </location>
</feature>
<gene>
    <name evidence="7" type="primary">colec10</name>
    <name evidence="7" type="ORF">N1851_012867</name>
</gene>
<dbReference type="PANTHER" id="PTHR24024:SF20">
    <property type="entry name" value="COLLECTIN-10"/>
    <property type="match status" value="1"/>
</dbReference>
<feature type="domain" description="C-type lectin" evidence="6">
    <location>
        <begin position="238"/>
        <end position="351"/>
    </location>
</feature>
<dbReference type="InterPro" id="IPR001304">
    <property type="entry name" value="C-type_lectin-like"/>
</dbReference>
<dbReference type="Gene3D" id="3.10.100.10">
    <property type="entry name" value="Mannose-Binding Protein A, subunit A"/>
    <property type="match status" value="1"/>
</dbReference>
<dbReference type="Proteomes" id="UP001174136">
    <property type="component" value="Unassembled WGS sequence"/>
</dbReference>
<evidence type="ECO:0000313" key="8">
    <source>
        <dbReference type="Proteomes" id="UP001174136"/>
    </source>
</evidence>
<keyword evidence="5" id="KW-0472">Membrane</keyword>
<dbReference type="InterPro" id="IPR051077">
    <property type="entry name" value="Ca-dependent_lectin"/>
</dbReference>
<dbReference type="GO" id="GO:0005581">
    <property type="term" value="C:collagen trimer"/>
    <property type="evidence" value="ECO:0007669"/>
    <property type="project" value="UniProtKB-KW"/>
</dbReference>
<evidence type="ECO:0000256" key="4">
    <source>
        <dbReference type="SAM" id="MobiDB-lite"/>
    </source>
</evidence>
<dbReference type="InterPro" id="IPR008160">
    <property type="entry name" value="Collagen"/>
</dbReference>
<sequence>MNFSVLGAGPVFDPFLHNDLLPTGDAASRQVAKQAGGEAGRWRSRQVAKQAGGEAGRWRSRQVVKQLSSEFVLLLLDQDSGDDSEERTMEETAVIVAGLCGRPPADADGRNRNVETTDRPHKPTQPALRSASRDEGKAGDVGEQGTQGKPGPPGTPGAPGEKGLPGERGHMGKMGPLGDRGEKGVSGLTGPSGLRGKPGTTCDCGRYQKVVGQLDINVGRLKNSAKFIKNVLLGLRETEERYYLLVKEPRRFREAMVNCKLRGGTLAMPKTRDSNRLLADYVSHAGLTGVFIGLQTQSSDGTKTREDYVYSDSSPLRAFAAWGPGQGPPTLTNSSCVELLTTGSWGHTSCNLAIAGEEVESVLVEEVEVVEVVVKVEEEVVVVEEVEVQVPRKVDGRSGLMSRNAKGLLRIQDGRLSLLHAVLYFLCFMLFSPFFFNVMFTLHLHFWLDVRLTLTL</sequence>
<dbReference type="EMBL" id="JAOPHQ010002289">
    <property type="protein sequence ID" value="KAK0147653.1"/>
    <property type="molecule type" value="Genomic_DNA"/>
</dbReference>
<keyword evidence="8" id="KW-1185">Reference proteome</keyword>
<dbReference type="SUPFAM" id="SSF56436">
    <property type="entry name" value="C-type lectin-like"/>
    <property type="match status" value="1"/>
</dbReference>
<dbReference type="SMART" id="SM00034">
    <property type="entry name" value="CLECT"/>
    <property type="match status" value="1"/>
</dbReference>
<dbReference type="GO" id="GO:0005615">
    <property type="term" value="C:extracellular space"/>
    <property type="evidence" value="ECO:0007669"/>
    <property type="project" value="TreeGrafter"/>
</dbReference>
<keyword evidence="1" id="KW-0430">Lectin</keyword>
<dbReference type="InterPro" id="IPR016187">
    <property type="entry name" value="CTDL_fold"/>
</dbReference>
<feature type="compositionally biased region" description="Basic and acidic residues" evidence="4">
    <location>
        <begin position="131"/>
        <end position="140"/>
    </location>
</feature>
<dbReference type="PANTHER" id="PTHR24024">
    <property type="entry name" value="PULMONARY SURFACTANT-ASSOCIATED PROTEIN A"/>
    <property type="match status" value="1"/>
</dbReference>
<evidence type="ECO:0000313" key="7">
    <source>
        <dbReference type="EMBL" id="KAK0147653.1"/>
    </source>
</evidence>
<feature type="compositionally biased region" description="Basic and acidic residues" evidence="4">
    <location>
        <begin position="105"/>
        <end position="121"/>
    </location>
</feature>
<protein>
    <submittedName>
        <fullName evidence="7">Collectin-10</fullName>
    </submittedName>
</protein>
<keyword evidence="5" id="KW-0812">Transmembrane</keyword>
<feature type="transmembrane region" description="Helical" evidence="5">
    <location>
        <begin position="422"/>
        <end position="448"/>
    </location>
</feature>
<dbReference type="AlphaFoldDB" id="A0AA47MVU0"/>
<dbReference type="Pfam" id="PF01391">
    <property type="entry name" value="Collagen"/>
    <property type="match status" value="1"/>
</dbReference>
<evidence type="ECO:0000256" key="1">
    <source>
        <dbReference type="ARBA" id="ARBA00022734"/>
    </source>
</evidence>
<reference evidence="7" key="1">
    <citation type="journal article" date="2023" name="Front. Mar. Sci.">
        <title>A new Merluccius polli reference genome to investigate the effects of global change in West African waters.</title>
        <authorList>
            <person name="Mateo J.L."/>
            <person name="Blanco-Fernandez C."/>
            <person name="Garcia-Vazquez E."/>
            <person name="Machado-Schiaffino G."/>
        </authorList>
    </citation>
    <scope>NUCLEOTIDE SEQUENCE</scope>
    <source>
        <strain evidence="7">C29</strain>
        <tissue evidence="7">Fin</tissue>
    </source>
</reference>
<name>A0AA47MVU0_MERPO</name>
<organism evidence="7 8">
    <name type="scientific">Merluccius polli</name>
    <name type="common">Benguela hake</name>
    <name type="synonym">Merluccius cadenati</name>
    <dbReference type="NCBI Taxonomy" id="89951"/>
    <lineage>
        <taxon>Eukaryota</taxon>
        <taxon>Metazoa</taxon>
        <taxon>Chordata</taxon>
        <taxon>Craniata</taxon>
        <taxon>Vertebrata</taxon>
        <taxon>Euteleostomi</taxon>
        <taxon>Actinopterygii</taxon>
        <taxon>Neopterygii</taxon>
        <taxon>Teleostei</taxon>
        <taxon>Neoteleostei</taxon>
        <taxon>Acanthomorphata</taxon>
        <taxon>Zeiogadaria</taxon>
        <taxon>Gadariae</taxon>
        <taxon>Gadiformes</taxon>
        <taxon>Gadoidei</taxon>
        <taxon>Merlucciidae</taxon>
        <taxon>Merluccius</taxon>
    </lineage>
</organism>
<dbReference type="PROSITE" id="PS50041">
    <property type="entry name" value="C_TYPE_LECTIN_2"/>
    <property type="match status" value="1"/>
</dbReference>